<gene>
    <name evidence="2" type="ORF">AEth_01016</name>
</gene>
<dbReference type="InterPro" id="IPR035986">
    <property type="entry name" value="PKD_dom_sf"/>
</dbReference>
<name>A0A8B3S3V2_9EURY</name>
<proteinExistence type="predicted"/>
<evidence type="ECO:0008006" key="4">
    <source>
        <dbReference type="Google" id="ProtNLM"/>
    </source>
</evidence>
<dbReference type="EMBL" id="RPGO01000024">
    <property type="protein sequence ID" value="RZB31062.1"/>
    <property type="molecule type" value="Genomic_DNA"/>
</dbReference>
<dbReference type="SUPFAM" id="SSF49299">
    <property type="entry name" value="PKD domain"/>
    <property type="match status" value="3"/>
</dbReference>
<keyword evidence="1" id="KW-0175">Coiled coil</keyword>
<dbReference type="Gene3D" id="2.60.40.10">
    <property type="entry name" value="Immunoglobulins"/>
    <property type="match status" value="3"/>
</dbReference>
<dbReference type="InterPro" id="IPR013783">
    <property type="entry name" value="Ig-like_fold"/>
</dbReference>
<sequence>MDKRGQPDTSIKDAVKSVSKEIAEKYVHEIVKETTKRVLGKQSEKLNEKELVKLEKRLKRLSDEEKLEQFEEAVDGASRDISQGELRDERMLEKVDTRLAETFEKKIPDLLPKIILPPLTKMILIAIAIIAVSILGLVNDDGQYWPEAIIDVIDSNPATEGEIIIFTGSGTTDDPDGYITAYRWESDRYGFLSNSQSFETTLPPGEHIIILQVRDNNGEWSEPDEAYVEVLPIEPENQPPEAHISYIDPTPPVYIGTPVTLAGHGTDPDKEDHITAYEWQIDNEIISKTETFTIETLSVGTHIIQFRVRDNNGEWSEPDEAYVEVLPIEPENQPPEAHISYIDPTPPVYIGTPVTLAGHGTDPDKEDHITAYEWQIDNEIISKTETFTIETLSVGTHIIQFRVRDNNGEWSEPDEAYVEVLPLPLDP</sequence>
<comment type="caution">
    <text evidence="2">The sequence shown here is derived from an EMBL/GenBank/DDBJ whole genome shotgun (WGS) entry which is preliminary data.</text>
</comment>
<dbReference type="Proteomes" id="UP000291831">
    <property type="component" value="Unassembled WGS sequence"/>
</dbReference>
<evidence type="ECO:0000313" key="3">
    <source>
        <dbReference type="Proteomes" id="UP000291831"/>
    </source>
</evidence>
<evidence type="ECO:0000313" key="2">
    <source>
        <dbReference type="EMBL" id="RZB31062.1"/>
    </source>
</evidence>
<feature type="coiled-coil region" evidence="1">
    <location>
        <begin position="44"/>
        <end position="71"/>
    </location>
</feature>
<evidence type="ECO:0000256" key="1">
    <source>
        <dbReference type="SAM" id="Coils"/>
    </source>
</evidence>
<protein>
    <recommendedName>
        <fullName evidence="4">PKD/Chitinase domain-containing protein</fullName>
    </recommendedName>
</protein>
<reference evidence="3" key="1">
    <citation type="submission" date="2019-01" db="EMBL/GenBank/DDBJ databases">
        <title>Anaerobic oxidation of ethane by archaea from a marine hydrocarbon seep.</title>
        <authorList>
            <person name="Musat F."/>
        </authorList>
    </citation>
    <scope>NUCLEOTIDE SEQUENCE [LARGE SCALE GENOMIC DNA]</scope>
</reference>
<accession>A0A8B3S3V2</accession>
<dbReference type="AlphaFoldDB" id="A0A8B3S3V2"/>
<organism evidence="2 3">
    <name type="scientific">Candidatus Argoarchaeum ethanivorans</name>
    <dbReference type="NCBI Taxonomy" id="2608793"/>
    <lineage>
        <taxon>Archaea</taxon>
        <taxon>Methanobacteriati</taxon>
        <taxon>Methanobacteriota</taxon>
        <taxon>Stenosarchaea group</taxon>
        <taxon>Methanomicrobia</taxon>
        <taxon>Methanosarcinales</taxon>
        <taxon>Methanosarcinales incertae sedis</taxon>
        <taxon>GOM Arc I cluster</taxon>
        <taxon>Candidatus Argoarchaeum</taxon>
    </lineage>
</organism>